<keyword evidence="4 7" id="KW-1133">Transmembrane helix</keyword>
<dbReference type="PANTHER" id="PTHR13353">
    <property type="entry name" value="TRANSMEMBRANE PROTEIN 19"/>
    <property type="match status" value="1"/>
</dbReference>
<dbReference type="InterPro" id="IPR002794">
    <property type="entry name" value="DUF92_TMEM19"/>
</dbReference>
<feature type="transmembrane region" description="Helical" evidence="7">
    <location>
        <begin position="177"/>
        <end position="199"/>
    </location>
</feature>
<keyword evidence="9" id="KW-1185">Reference proteome</keyword>
<dbReference type="OrthoDB" id="15001at2759"/>
<evidence type="ECO:0000313" key="9">
    <source>
        <dbReference type="Proteomes" id="UP000800094"/>
    </source>
</evidence>
<dbReference type="Pfam" id="PF01940">
    <property type="entry name" value="DUF92"/>
    <property type="match status" value="1"/>
</dbReference>
<feature type="compositionally biased region" description="Low complexity" evidence="6">
    <location>
        <begin position="409"/>
        <end position="421"/>
    </location>
</feature>
<evidence type="ECO:0000256" key="5">
    <source>
        <dbReference type="ARBA" id="ARBA00023136"/>
    </source>
</evidence>
<evidence type="ECO:0000256" key="2">
    <source>
        <dbReference type="ARBA" id="ARBA00009012"/>
    </source>
</evidence>
<evidence type="ECO:0000256" key="4">
    <source>
        <dbReference type="ARBA" id="ARBA00022989"/>
    </source>
</evidence>
<dbReference type="GO" id="GO:0016020">
    <property type="term" value="C:membrane"/>
    <property type="evidence" value="ECO:0007669"/>
    <property type="project" value="UniProtKB-SubCell"/>
</dbReference>
<organism evidence="8 9">
    <name type="scientific">Trematosphaeria pertusa</name>
    <dbReference type="NCBI Taxonomy" id="390896"/>
    <lineage>
        <taxon>Eukaryota</taxon>
        <taxon>Fungi</taxon>
        <taxon>Dikarya</taxon>
        <taxon>Ascomycota</taxon>
        <taxon>Pezizomycotina</taxon>
        <taxon>Dothideomycetes</taxon>
        <taxon>Pleosporomycetidae</taxon>
        <taxon>Pleosporales</taxon>
        <taxon>Massarineae</taxon>
        <taxon>Trematosphaeriaceae</taxon>
        <taxon>Trematosphaeria</taxon>
    </lineage>
</organism>
<dbReference type="GeneID" id="54588376"/>
<dbReference type="AlphaFoldDB" id="A0A6A6IZB3"/>
<name>A0A6A6IZB3_9PLEO</name>
<evidence type="ECO:0000256" key="6">
    <source>
        <dbReference type="SAM" id="MobiDB-lite"/>
    </source>
</evidence>
<evidence type="ECO:0000256" key="3">
    <source>
        <dbReference type="ARBA" id="ARBA00022692"/>
    </source>
</evidence>
<keyword evidence="5 7" id="KW-0472">Membrane</keyword>
<feature type="transmembrane region" description="Helical" evidence="7">
    <location>
        <begin position="211"/>
        <end position="233"/>
    </location>
</feature>
<evidence type="ECO:0000313" key="8">
    <source>
        <dbReference type="EMBL" id="KAF2255931.1"/>
    </source>
</evidence>
<feature type="transmembrane region" description="Helical" evidence="7">
    <location>
        <begin position="332"/>
        <end position="353"/>
    </location>
</feature>
<comment type="similarity">
    <text evidence="2">Belongs to the TMEM19 family.</text>
</comment>
<feature type="transmembrane region" description="Helical" evidence="7">
    <location>
        <begin position="43"/>
        <end position="61"/>
    </location>
</feature>
<sequence length="527" mass="56195">MKPAIAVPAIAALIYRAWSRRSLTPVGLLAAFLTAFIHALHPWSVGFTLLGVFFLAGTAVTKVKHDIKAKLTQSATGASGGEGARNHVQVLANSLAATALILLHIWHLKKEGTYSKENLCWGRGNDVLVVGIVANYAAVAADTFSSELGILSKSKPRLITAPWRVVPPGTNGGVTLAGLNAGLLGSFIIASTSTLLIPFCKDWDAAGKAKYTLAMTLAGFSGTLLDSYLGAVLQASVIDVHSGKIVEGEGGKKVLIHGSHVKPIANLRSHAISYEEGKEGVAKTSAVDSKLNESVKTSRTMQKGGASGAAVTDGQHESRRVEVGHDILDNNAVNLLMAALVSVGAMLAACVVWELPFSSMIPVGLLIPSEQANMSLRFVPPKAHPTHTSLETSAPSAPGVHDTLRSRLAQTSAPATAASSTKPVELQSAHPLEARLVQWRETQDRLKMEMLRRQFGIAEPIRRGMELKIATAGEWRPAVLGGASGVHRDILEGRDCEIGWEDVFVGHELREVPDFHTEMEAKMKMNW</sequence>
<protein>
    <submittedName>
        <fullName evidence="8">UMP1-domain-containing protein</fullName>
    </submittedName>
</protein>
<dbReference type="Pfam" id="PF05348">
    <property type="entry name" value="UMP1"/>
    <property type="match status" value="1"/>
</dbReference>
<accession>A0A6A6IZB3</accession>
<dbReference type="Proteomes" id="UP000800094">
    <property type="component" value="Unassembled WGS sequence"/>
</dbReference>
<evidence type="ECO:0000256" key="1">
    <source>
        <dbReference type="ARBA" id="ARBA00004141"/>
    </source>
</evidence>
<reference evidence="8" key="1">
    <citation type="journal article" date="2020" name="Stud. Mycol.">
        <title>101 Dothideomycetes genomes: a test case for predicting lifestyles and emergence of pathogens.</title>
        <authorList>
            <person name="Haridas S."/>
            <person name="Albert R."/>
            <person name="Binder M."/>
            <person name="Bloem J."/>
            <person name="Labutti K."/>
            <person name="Salamov A."/>
            <person name="Andreopoulos B."/>
            <person name="Baker S."/>
            <person name="Barry K."/>
            <person name="Bills G."/>
            <person name="Bluhm B."/>
            <person name="Cannon C."/>
            <person name="Castanera R."/>
            <person name="Culley D."/>
            <person name="Daum C."/>
            <person name="Ezra D."/>
            <person name="Gonzalez J."/>
            <person name="Henrissat B."/>
            <person name="Kuo A."/>
            <person name="Liang C."/>
            <person name="Lipzen A."/>
            <person name="Lutzoni F."/>
            <person name="Magnuson J."/>
            <person name="Mondo S."/>
            <person name="Nolan M."/>
            <person name="Ohm R."/>
            <person name="Pangilinan J."/>
            <person name="Park H.-J."/>
            <person name="Ramirez L."/>
            <person name="Alfaro M."/>
            <person name="Sun H."/>
            <person name="Tritt A."/>
            <person name="Yoshinaga Y."/>
            <person name="Zwiers L.-H."/>
            <person name="Turgeon B."/>
            <person name="Goodwin S."/>
            <person name="Spatafora J."/>
            <person name="Crous P."/>
            <person name="Grigoriev I."/>
        </authorList>
    </citation>
    <scope>NUCLEOTIDE SEQUENCE</scope>
    <source>
        <strain evidence="8">CBS 122368</strain>
    </source>
</reference>
<dbReference type="EMBL" id="ML987189">
    <property type="protein sequence ID" value="KAF2255931.1"/>
    <property type="molecule type" value="Genomic_DNA"/>
</dbReference>
<comment type="subcellular location">
    <subcellularLocation>
        <location evidence="1">Membrane</location>
        <topology evidence="1">Multi-pass membrane protein</topology>
    </subcellularLocation>
</comment>
<feature type="region of interest" description="Disordered" evidence="6">
    <location>
        <begin position="383"/>
        <end position="425"/>
    </location>
</feature>
<dbReference type="RefSeq" id="XP_033690935.1">
    <property type="nucleotide sequence ID" value="XM_033835046.1"/>
</dbReference>
<keyword evidence="3 7" id="KW-0812">Transmembrane</keyword>
<proteinExistence type="inferred from homology"/>
<dbReference type="PANTHER" id="PTHR13353:SF5">
    <property type="entry name" value="TRANSMEMBRANE PROTEIN 19"/>
    <property type="match status" value="1"/>
</dbReference>
<feature type="compositionally biased region" description="Polar residues" evidence="6">
    <location>
        <begin position="386"/>
        <end position="395"/>
    </location>
</feature>
<evidence type="ECO:0000256" key="7">
    <source>
        <dbReference type="SAM" id="Phobius"/>
    </source>
</evidence>
<gene>
    <name evidence="8" type="ORF">BU26DRAFT_598749</name>
</gene>